<dbReference type="RefSeq" id="XP_002478177.1">
    <property type="nucleotide sequence ID" value="XM_002478132.1"/>
</dbReference>
<feature type="region of interest" description="Disordered" evidence="1">
    <location>
        <begin position="164"/>
        <end position="211"/>
    </location>
</feature>
<dbReference type="HOGENOM" id="CLU_894808_0_0_1"/>
<dbReference type="GeneID" id="8101538"/>
<feature type="compositionally biased region" description="Low complexity" evidence="1">
    <location>
        <begin position="86"/>
        <end position="101"/>
    </location>
</feature>
<dbReference type="InParanoid" id="B8M0B7"/>
<accession>B8M0B7</accession>
<gene>
    <name evidence="2" type="ORF">TSTA_084450</name>
</gene>
<proteinExistence type="predicted"/>
<evidence type="ECO:0000313" key="3">
    <source>
        <dbReference type="Proteomes" id="UP000001745"/>
    </source>
</evidence>
<reference evidence="3" key="1">
    <citation type="journal article" date="2015" name="Genome Announc.">
        <title>Genome sequence of the AIDS-associated pathogen Penicillium marneffei (ATCC18224) and its near taxonomic relative Talaromyces stipitatus (ATCC10500).</title>
        <authorList>
            <person name="Nierman W.C."/>
            <person name="Fedorova-Abrams N.D."/>
            <person name="Andrianopoulos A."/>
        </authorList>
    </citation>
    <scope>NUCLEOTIDE SEQUENCE [LARGE SCALE GENOMIC DNA]</scope>
    <source>
        <strain evidence="3">ATCC 10500 / CBS 375.48 / QM 6759 / NRRL 1006</strain>
    </source>
</reference>
<dbReference type="OrthoDB" id="4357951at2759"/>
<feature type="region of interest" description="Disordered" evidence="1">
    <location>
        <begin position="1"/>
        <end position="35"/>
    </location>
</feature>
<dbReference type="VEuPathDB" id="FungiDB:TSTA_084450"/>
<feature type="compositionally biased region" description="Polar residues" evidence="1">
    <location>
        <begin position="176"/>
        <end position="192"/>
    </location>
</feature>
<organism evidence="2 3">
    <name type="scientific">Talaromyces stipitatus (strain ATCC 10500 / CBS 375.48 / QM 6759 / NRRL 1006)</name>
    <name type="common">Penicillium stipitatum</name>
    <dbReference type="NCBI Taxonomy" id="441959"/>
    <lineage>
        <taxon>Eukaryota</taxon>
        <taxon>Fungi</taxon>
        <taxon>Dikarya</taxon>
        <taxon>Ascomycota</taxon>
        <taxon>Pezizomycotina</taxon>
        <taxon>Eurotiomycetes</taxon>
        <taxon>Eurotiomycetidae</taxon>
        <taxon>Eurotiales</taxon>
        <taxon>Trichocomaceae</taxon>
        <taxon>Talaromyces</taxon>
        <taxon>Talaromyces sect. Talaromyces</taxon>
    </lineage>
</organism>
<keyword evidence="3" id="KW-1185">Reference proteome</keyword>
<evidence type="ECO:0000313" key="2">
    <source>
        <dbReference type="EMBL" id="EED21214.1"/>
    </source>
</evidence>
<sequence>MSERPADSTASTPPAEFQAPGPSPNNVPAPGGNKPYYPEEEFLILGLRAGGLSWMQICIVFNQSVPEERRRNRSAIKNKHRRLKESLQASQKSQPSLSQQSNIFPPLPNAERYGATFPYNLYDPALRWPSEMIPHSQTQNRNPSTHTDGNASLVRFGGRIKLEIKDSKSSKKAAMRNSQDKPTSNTAMTPKTATAPNPQMQNAANPAPYAPYPSRNVVVPWDLVRDLIQREMNLKDHVHRLEESVNRLGYMNQQERMAYNQLAEEYDHLKVSYTELVEHKTISKPDEYSDGSFRVPVPAAPSNFEKILNYQ</sequence>
<dbReference type="EMBL" id="EQ962653">
    <property type="protein sequence ID" value="EED21214.1"/>
    <property type="molecule type" value="Genomic_DNA"/>
</dbReference>
<dbReference type="Proteomes" id="UP000001745">
    <property type="component" value="Unassembled WGS sequence"/>
</dbReference>
<name>B8M0B7_TALSN</name>
<protein>
    <submittedName>
        <fullName evidence="2">Uncharacterized protein</fullName>
    </submittedName>
</protein>
<feature type="compositionally biased region" description="Low complexity" evidence="1">
    <location>
        <begin position="193"/>
        <end position="207"/>
    </location>
</feature>
<dbReference type="AlphaFoldDB" id="B8M0B7"/>
<evidence type="ECO:0000256" key="1">
    <source>
        <dbReference type="SAM" id="MobiDB-lite"/>
    </source>
</evidence>
<feature type="region of interest" description="Disordered" evidence="1">
    <location>
        <begin position="76"/>
        <end position="105"/>
    </location>
</feature>